<proteinExistence type="predicted"/>
<evidence type="ECO:0000313" key="2">
    <source>
        <dbReference type="Proteomes" id="UP000050535"/>
    </source>
</evidence>
<protein>
    <submittedName>
        <fullName evidence="1">Uncharacterized protein</fullName>
    </submittedName>
</protein>
<evidence type="ECO:0000313" key="1">
    <source>
        <dbReference type="EMBL" id="KPN28938.1"/>
    </source>
</evidence>
<reference evidence="2" key="1">
    <citation type="submission" date="2013-11" db="EMBL/GenBank/DDBJ databases">
        <authorList>
            <person name="Hoang H.T."/>
            <person name="Killian M.L."/>
            <person name="Madson D.M."/>
            <person name="Arruda P.H.E."/>
            <person name="Sun D."/>
            <person name="Schwartz K.J."/>
            <person name="Yoon K."/>
        </authorList>
    </citation>
    <scope>NUCLEOTIDE SEQUENCE [LARGE SCALE GENOMIC DNA]</scope>
    <source>
        <strain evidence="2">CDK2</strain>
    </source>
</reference>
<dbReference type="Proteomes" id="UP000050535">
    <property type="component" value="Unassembled WGS sequence"/>
</dbReference>
<comment type="caution">
    <text evidence="1">The sequence shown here is derived from an EMBL/GenBank/DDBJ whole genome shotgun (WGS) entry which is preliminary data.</text>
</comment>
<dbReference type="RefSeq" id="WP_144427260.1">
    <property type="nucleotide sequence ID" value="NZ_LGUC01000002.1"/>
</dbReference>
<organism evidence="1 2">
    <name type="scientific">Halolamina pelagica</name>
    <dbReference type="NCBI Taxonomy" id="699431"/>
    <lineage>
        <taxon>Archaea</taxon>
        <taxon>Methanobacteriati</taxon>
        <taxon>Methanobacteriota</taxon>
        <taxon>Stenosarchaea group</taxon>
        <taxon>Halobacteria</taxon>
        <taxon>Halobacteriales</taxon>
        <taxon>Haloferacaceae</taxon>
    </lineage>
</organism>
<dbReference type="EMBL" id="LGUC01000002">
    <property type="protein sequence ID" value="KPN28938.1"/>
    <property type="molecule type" value="Genomic_DNA"/>
</dbReference>
<dbReference type="PROSITE" id="PS51318">
    <property type="entry name" value="TAT"/>
    <property type="match status" value="1"/>
</dbReference>
<dbReference type="InterPro" id="IPR006311">
    <property type="entry name" value="TAT_signal"/>
</dbReference>
<keyword evidence="2" id="KW-1185">Reference proteome</keyword>
<name>A0A0P7GKH0_9EURY</name>
<accession>A0A0P7GKH0</accession>
<gene>
    <name evidence="1" type="ORF">SY89_03172</name>
</gene>
<dbReference type="AlphaFoldDB" id="A0A0P7GKH0"/>
<sequence length="226" mass="24356">MSEESKINSTRRGVLQAVGTGATVSAFASGHAAATPVEEETTTIVTQIAPQFEFDGEIYQREVMVMSEDRLRGVSVLADEQRIDLHDYCNDDEATSIIDSERVVMTSNTTREFGGRKINPGLNGNVPVSLSSNGAPMDNVIVNSTPKLAAVTGHRSTADEVTVQYNGDKMTVPNGEEKRFNFYRGGLDTETADLVSESSGADVIPVRGDIVVRHLGECSINVEQSD</sequence>
<dbReference type="STRING" id="699431.SY89_03172"/>